<dbReference type="InterPro" id="IPR027469">
    <property type="entry name" value="Cation_efflux_TMD_sf"/>
</dbReference>
<feature type="domain" description="Cation efflux protein cytoplasmic" evidence="9">
    <location>
        <begin position="211"/>
        <end position="285"/>
    </location>
</feature>
<comment type="caution">
    <text evidence="10">The sequence shown here is derived from an EMBL/GenBank/DDBJ whole genome shotgun (WGS) entry which is preliminary data.</text>
</comment>
<feature type="transmembrane region" description="Helical" evidence="7">
    <location>
        <begin position="181"/>
        <end position="198"/>
    </location>
</feature>
<evidence type="ECO:0000313" key="10">
    <source>
        <dbReference type="EMBL" id="PDO09724.1"/>
    </source>
</evidence>
<dbReference type="NCBIfam" id="TIGR01297">
    <property type="entry name" value="CDF"/>
    <property type="match status" value="1"/>
</dbReference>
<evidence type="ECO:0000256" key="5">
    <source>
        <dbReference type="ARBA" id="ARBA00022989"/>
    </source>
</evidence>
<dbReference type="InterPro" id="IPR036837">
    <property type="entry name" value="Cation_efflux_CTD_sf"/>
</dbReference>
<evidence type="ECO:0000259" key="9">
    <source>
        <dbReference type="Pfam" id="PF16916"/>
    </source>
</evidence>
<protein>
    <submittedName>
        <fullName evidence="10">Transporter</fullName>
    </submittedName>
</protein>
<dbReference type="Pfam" id="PF01545">
    <property type="entry name" value="Cation_efflux"/>
    <property type="match status" value="1"/>
</dbReference>
<evidence type="ECO:0000313" key="11">
    <source>
        <dbReference type="Proteomes" id="UP000243688"/>
    </source>
</evidence>
<dbReference type="Gene3D" id="1.20.1510.10">
    <property type="entry name" value="Cation efflux protein transmembrane domain"/>
    <property type="match status" value="1"/>
</dbReference>
<accession>A0A2A6DY88</accession>
<name>A0A2A6DY88_9BACL</name>
<dbReference type="PANTHER" id="PTHR43840">
    <property type="entry name" value="MITOCHONDRIAL METAL TRANSPORTER 1-RELATED"/>
    <property type="match status" value="1"/>
</dbReference>
<dbReference type="InterPro" id="IPR058533">
    <property type="entry name" value="Cation_efflux_TM"/>
</dbReference>
<evidence type="ECO:0000256" key="1">
    <source>
        <dbReference type="ARBA" id="ARBA00004141"/>
    </source>
</evidence>
<evidence type="ECO:0000256" key="3">
    <source>
        <dbReference type="ARBA" id="ARBA00022448"/>
    </source>
</evidence>
<keyword evidence="5 7" id="KW-1133">Transmembrane helix</keyword>
<evidence type="ECO:0000256" key="7">
    <source>
        <dbReference type="SAM" id="Phobius"/>
    </source>
</evidence>
<organism evidence="10 11">
    <name type="scientific">Candidatus Reconcilbacillus cellulovorans</name>
    <dbReference type="NCBI Taxonomy" id="1906605"/>
    <lineage>
        <taxon>Bacteria</taxon>
        <taxon>Bacillati</taxon>
        <taxon>Bacillota</taxon>
        <taxon>Bacilli</taxon>
        <taxon>Bacillales</taxon>
        <taxon>Paenibacillaceae</taxon>
        <taxon>Candidatus Reconcilbacillus</taxon>
    </lineage>
</organism>
<dbReference type="EMBL" id="MOXJ01000029">
    <property type="protein sequence ID" value="PDO09724.1"/>
    <property type="molecule type" value="Genomic_DNA"/>
</dbReference>
<feature type="domain" description="Cation efflux protein transmembrane" evidence="8">
    <location>
        <begin position="12"/>
        <end position="205"/>
    </location>
</feature>
<gene>
    <name evidence="10" type="ORF">BLM47_10905</name>
</gene>
<feature type="transmembrane region" description="Helical" evidence="7">
    <location>
        <begin position="83"/>
        <end position="105"/>
    </location>
</feature>
<dbReference type="Gene3D" id="3.30.70.1350">
    <property type="entry name" value="Cation efflux protein, cytoplasmic domain"/>
    <property type="match status" value="1"/>
</dbReference>
<dbReference type="GO" id="GO:0008324">
    <property type="term" value="F:monoatomic cation transmembrane transporter activity"/>
    <property type="evidence" value="ECO:0007669"/>
    <property type="project" value="InterPro"/>
</dbReference>
<dbReference type="GO" id="GO:0016020">
    <property type="term" value="C:membrane"/>
    <property type="evidence" value="ECO:0007669"/>
    <property type="project" value="UniProtKB-SubCell"/>
</dbReference>
<dbReference type="SUPFAM" id="SSF160240">
    <property type="entry name" value="Cation efflux protein cytoplasmic domain-like"/>
    <property type="match status" value="1"/>
</dbReference>
<dbReference type="PANTHER" id="PTHR43840:SF50">
    <property type="entry name" value="MANGANESE EFFLUX SYSTEM PROTEIN MNES"/>
    <property type="match status" value="1"/>
</dbReference>
<dbReference type="FunFam" id="1.20.1510.10:FF:000006">
    <property type="entry name" value="Divalent cation efflux transporter"/>
    <property type="match status" value="1"/>
</dbReference>
<comment type="similarity">
    <text evidence="2">Belongs to the cation diffusion facilitator (CDF) transporter (TC 2.A.4) family.</text>
</comment>
<dbReference type="Proteomes" id="UP000243688">
    <property type="component" value="Unassembled WGS sequence"/>
</dbReference>
<feature type="transmembrane region" description="Helical" evidence="7">
    <location>
        <begin position="117"/>
        <end position="135"/>
    </location>
</feature>
<proteinExistence type="inferred from homology"/>
<comment type="subcellular location">
    <subcellularLocation>
        <location evidence="1">Membrane</location>
        <topology evidence="1">Multi-pass membrane protein</topology>
    </subcellularLocation>
</comment>
<dbReference type="AlphaFoldDB" id="A0A2A6DY88"/>
<evidence type="ECO:0000256" key="4">
    <source>
        <dbReference type="ARBA" id="ARBA00022692"/>
    </source>
</evidence>
<dbReference type="InterPro" id="IPR002524">
    <property type="entry name" value="Cation_efflux"/>
</dbReference>
<evidence type="ECO:0000259" key="8">
    <source>
        <dbReference type="Pfam" id="PF01545"/>
    </source>
</evidence>
<dbReference type="SUPFAM" id="SSF161111">
    <property type="entry name" value="Cation efflux protein transmembrane domain-like"/>
    <property type="match status" value="1"/>
</dbReference>
<evidence type="ECO:0000256" key="2">
    <source>
        <dbReference type="ARBA" id="ARBA00008114"/>
    </source>
</evidence>
<sequence>MNRGASSGEAGVWIGIAAYLTFAAAKIAGGWIYGSSALVADGLNNASDLCASAAVLVGLRLGRKPPDRNHPYGHRRAETVASLIASFLMATVGLQLIGSVVRRLLAGDHLQAPDRAAAVWALAAAVVMFSVFLYNRRLARRLHSHALAAVAADNRSDALVSLGTAIGILGARAGWPWLDPAAAAVVGIIILRMAWKVFSASAMVLTDGFDEQQLTVFKETAEKTEGVLSVRQMRARAYGSHVCLEITVLVDPRLNVEQSHGIAERLEERLKRKHRVLDVHVHVEPGPAPEPQDG</sequence>
<keyword evidence="4 7" id="KW-0812">Transmembrane</keyword>
<keyword evidence="3" id="KW-0813">Transport</keyword>
<keyword evidence="6 7" id="KW-0472">Membrane</keyword>
<feature type="transmembrane region" description="Helical" evidence="7">
    <location>
        <begin position="12"/>
        <end position="33"/>
    </location>
</feature>
<dbReference type="Pfam" id="PF16916">
    <property type="entry name" value="ZT_dimer"/>
    <property type="match status" value="1"/>
</dbReference>
<dbReference type="InterPro" id="IPR027470">
    <property type="entry name" value="Cation_efflux_CTD"/>
</dbReference>
<dbReference type="InterPro" id="IPR050291">
    <property type="entry name" value="CDF_Transporter"/>
</dbReference>
<evidence type="ECO:0000256" key="6">
    <source>
        <dbReference type="ARBA" id="ARBA00023136"/>
    </source>
</evidence>
<reference evidence="10 11" key="1">
    <citation type="submission" date="2016-12" db="EMBL/GenBank/DDBJ databases">
        <title>Candidatus Reconcilibacillus cellulovorans genome.</title>
        <authorList>
            <person name="Kolinko S."/>
            <person name="Wu Y.-W."/>
            <person name="Tachea F."/>
            <person name="Denzel E."/>
            <person name="Hiras J."/>
            <person name="Baecker N."/>
            <person name="Chan L.J."/>
            <person name="Eichorst S.A."/>
            <person name="Frey D."/>
            <person name="Adams P.D."/>
            <person name="Pray T."/>
            <person name="Tanjore D."/>
            <person name="Petzold C.J."/>
            <person name="Gladden J.M."/>
            <person name="Simmons B.A."/>
            <person name="Singer S.W."/>
        </authorList>
    </citation>
    <scope>NUCLEOTIDE SEQUENCE [LARGE SCALE GENOMIC DNA]</scope>
    <source>
        <strain evidence="10">JTherm</strain>
    </source>
</reference>